<dbReference type="EMBL" id="BNJG01000003">
    <property type="protein sequence ID" value="GHO59814.1"/>
    <property type="molecule type" value="Genomic_DNA"/>
</dbReference>
<sequence>MICKDHSRKVRETQFLTFCLASGNIPDLIQMDMSYVAQYVLAIGIDCAGPAPAGLQNIRHSLKR</sequence>
<organism evidence="1 2">
    <name type="scientific">Ktedonobacter robiniae</name>
    <dbReference type="NCBI Taxonomy" id="2778365"/>
    <lineage>
        <taxon>Bacteria</taxon>
        <taxon>Bacillati</taxon>
        <taxon>Chloroflexota</taxon>
        <taxon>Ktedonobacteria</taxon>
        <taxon>Ktedonobacterales</taxon>
        <taxon>Ktedonobacteraceae</taxon>
        <taxon>Ktedonobacter</taxon>
    </lineage>
</organism>
<proteinExistence type="predicted"/>
<accession>A0ABQ3V4K3</accession>
<name>A0ABQ3V4K3_9CHLR</name>
<dbReference type="Proteomes" id="UP000654345">
    <property type="component" value="Unassembled WGS sequence"/>
</dbReference>
<comment type="caution">
    <text evidence="1">The sequence shown here is derived from an EMBL/GenBank/DDBJ whole genome shotgun (WGS) entry which is preliminary data.</text>
</comment>
<keyword evidence="2" id="KW-1185">Reference proteome</keyword>
<evidence type="ECO:0000313" key="2">
    <source>
        <dbReference type="Proteomes" id="UP000654345"/>
    </source>
</evidence>
<reference evidence="1 2" key="1">
    <citation type="journal article" date="2021" name="Int. J. Syst. Evol. Microbiol.">
        <title>Reticulibacter mediterranei gen. nov., sp. nov., within the new family Reticulibacteraceae fam. nov., and Ktedonospora formicarum gen. nov., sp. nov., Ktedonobacter robiniae sp. nov., Dictyobacter formicarum sp. nov. and Dictyobacter arantiisoli sp. nov., belonging to the class Ktedonobacteria.</title>
        <authorList>
            <person name="Yabe S."/>
            <person name="Zheng Y."/>
            <person name="Wang C.M."/>
            <person name="Sakai Y."/>
            <person name="Abe K."/>
            <person name="Yokota A."/>
            <person name="Donadio S."/>
            <person name="Cavaletti L."/>
            <person name="Monciardini P."/>
        </authorList>
    </citation>
    <scope>NUCLEOTIDE SEQUENCE [LARGE SCALE GENOMIC DNA]</scope>
    <source>
        <strain evidence="1 2">SOSP1-30</strain>
    </source>
</reference>
<protein>
    <submittedName>
        <fullName evidence="1">Uncharacterized protein</fullName>
    </submittedName>
</protein>
<gene>
    <name evidence="1" type="ORF">KSB_82890</name>
</gene>
<evidence type="ECO:0000313" key="1">
    <source>
        <dbReference type="EMBL" id="GHO59814.1"/>
    </source>
</evidence>